<dbReference type="PRINTS" id="PR00625">
    <property type="entry name" value="JDOMAIN"/>
</dbReference>
<sequence>MDGVDHYELLGVSRGASEAEIKAAYRSLARVMHPDAGGTSGTFRMLQEAYETLSDPRRRADYDANIVAGATAPMPRSSAGTRPGPAGRPHSQGRRQQGGGTDRRHFGGDPEFVPPAPRPDPDDLPWWHTIDPGERIRFLPATEYGHTPVLVAVAGWLLFLPGMLALAPTVLVLTMWLVPVMAVTGFLRSVPHRLPTGRAERAFLAEFGGHRVFGDPGAVRGEPAGRLTAELMAEYLTRLPGVRIFHGLSWPGSVLADVDHAVLCGRRLVLVESKMWLPGHYTADGSGTFRRNGRRFRGGATRLPESITAYRDLLPDSEVCGALVLYPSRAGEVTTGDIADVPAPPMTPEQFVRELGRWLSQEPATIDREAFRTVLDRLV</sequence>
<dbReference type="CDD" id="cd06257">
    <property type="entry name" value="DnaJ"/>
    <property type="match status" value="1"/>
</dbReference>
<dbReference type="PROSITE" id="PS50076">
    <property type="entry name" value="DNAJ_2"/>
    <property type="match status" value="1"/>
</dbReference>
<dbReference type="InterPro" id="IPR036869">
    <property type="entry name" value="J_dom_sf"/>
</dbReference>
<keyword evidence="4" id="KW-1185">Reference proteome</keyword>
<dbReference type="AlphaFoldDB" id="A0A368VKR1"/>
<dbReference type="InterPro" id="IPR052276">
    <property type="entry name" value="Diphthamide-biosynth_chaperone"/>
</dbReference>
<comment type="caution">
    <text evidence="3">The sequence shown here is derived from an EMBL/GenBank/DDBJ whole genome shotgun (WGS) entry which is preliminary data.</text>
</comment>
<feature type="domain" description="J" evidence="2">
    <location>
        <begin position="5"/>
        <end position="66"/>
    </location>
</feature>
<dbReference type="RefSeq" id="WP_114454792.1">
    <property type="nucleotide sequence ID" value="NZ_QPJC01000016.1"/>
</dbReference>
<dbReference type="Proteomes" id="UP000253495">
    <property type="component" value="Unassembled WGS sequence"/>
</dbReference>
<dbReference type="PROSITE" id="PS00636">
    <property type="entry name" value="DNAJ_1"/>
    <property type="match status" value="1"/>
</dbReference>
<dbReference type="InterPro" id="IPR011528">
    <property type="entry name" value="NERD"/>
</dbReference>
<organism evidence="3 4">
    <name type="scientific">Halopolyspora algeriensis</name>
    <dbReference type="NCBI Taxonomy" id="1500506"/>
    <lineage>
        <taxon>Bacteria</taxon>
        <taxon>Bacillati</taxon>
        <taxon>Actinomycetota</taxon>
        <taxon>Actinomycetes</taxon>
        <taxon>Actinomycetes incertae sedis</taxon>
        <taxon>Halopolyspora</taxon>
    </lineage>
</organism>
<evidence type="ECO:0000313" key="3">
    <source>
        <dbReference type="EMBL" id="RCW39581.1"/>
    </source>
</evidence>
<protein>
    <submittedName>
        <fullName evidence="3">DnaJ-like protein</fullName>
    </submittedName>
</protein>
<dbReference type="OrthoDB" id="5242140at2"/>
<dbReference type="Pfam" id="PF08378">
    <property type="entry name" value="NERD"/>
    <property type="match status" value="1"/>
</dbReference>
<dbReference type="PANTHER" id="PTHR44240:SF10">
    <property type="entry name" value="J DOMAIN-CONTAINING PROTEIN"/>
    <property type="match status" value="1"/>
</dbReference>
<feature type="region of interest" description="Disordered" evidence="1">
    <location>
        <begin position="67"/>
        <end position="124"/>
    </location>
</feature>
<dbReference type="Pfam" id="PF00226">
    <property type="entry name" value="DnaJ"/>
    <property type="match status" value="1"/>
</dbReference>
<dbReference type="SUPFAM" id="SSF46565">
    <property type="entry name" value="Chaperone J-domain"/>
    <property type="match status" value="1"/>
</dbReference>
<dbReference type="SMART" id="SM00271">
    <property type="entry name" value="DnaJ"/>
    <property type="match status" value="1"/>
</dbReference>
<dbReference type="PANTHER" id="PTHR44240">
    <property type="entry name" value="DNAJ DOMAIN (PROKARYOTIC HEAT SHOCK PROTEIN)-RELATED"/>
    <property type="match status" value="1"/>
</dbReference>
<proteinExistence type="predicted"/>
<gene>
    <name evidence="3" type="ORF">DFQ14_11666</name>
</gene>
<evidence type="ECO:0000259" key="2">
    <source>
        <dbReference type="PROSITE" id="PS50076"/>
    </source>
</evidence>
<reference evidence="3 4" key="1">
    <citation type="submission" date="2018-07" db="EMBL/GenBank/DDBJ databases">
        <title>Genomic Encyclopedia of Type Strains, Phase III (KMG-III): the genomes of soil and plant-associated and newly described type strains.</title>
        <authorList>
            <person name="Whitman W."/>
        </authorList>
    </citation>
    <scope>NUCLEOTIDE SEQUENCE [LARGE SCALE GENOMIC DNA]</scope>
    <source>
        <strain evidence="3 4">CECT 8575</strain>
    </source>
</reference>
<dbReference type="Gene3D" id="1.10.287.110">
    <property type="entry name" value="DnaJ domain"/>
    <property type="match status" value="1"/>
</dbReference>
<name>A0A368VKR1_9ACTN</name>
<accession>A0A368VKR1</accession>
<dbReference type="InterPro" id="IPR001623">
    <property type="entry name" value="DnaJ_domain"/>
</dbReference>
<evidence type="ECO:0000256" key="1">
    <source>
        <dbReference type="SAM" id="MobiDB-lite"/>
    </source>
</evidence>
<dbReference type="EMBL" id="QPJC01000016">
    <property type="protein sequence ID" value="RCW39581.1"/>
    <property type="molecule type" value="Genomic_DNA"/>
</dbReference>
<evidence type="ECO:0000313" key="4">
    <source>
        <dbReference type="Proteomes" id="UP000253495"/>
    </source>
</evidence>
<dbReference type="InterPro" id="IPR018253">
    <property type="entry name" value="DnaJ_domain_CS"/>
</dbReference>